<dbReference type="Gene3D" id="3.60.110.10">
    <property type="entry name" value="Carbon-nitrogen hydrolase"/>
    <property type="match status" value="1"/>
</dbReference>
<comment type="caution">
    <text evidence="1">The sequence shown here is derived from an EMBL/GenBank/DDBJ whole genome shotgun (WGS) entry which is preliminary data.</text>
</comment>
<dbReference type="SUPFAM" id="SSF56317">
    <property type="entry name" value="Carbon-nitrogen hydrolase"/>
    <property type="match status" value="1"/>
</dbReference>
<evidence type="ECO:0008006" key="2">
    <source>
        <dbReference type="Google" id="ProtNLM"/>
    </source>
</evidence>
<dbReference type="EMBL" id="BARV01002093">
    <property type="protein sequence ID" value="GAH89913.1"/>
    <property type="molecule type" value="Genomic_DNA"/>
</dbReference>
<evidence type="ECO:0000313" key="1">
    <source>
        <dbReference type="EMBL" id="GAH89913.1"/>
    </source>
</evidence>
<sequence length="285" mass="32975">MTDSVSSLNEAIVRIFESKNFFVKELIFTELINLARKYNIFICSGGWLGMENRRYKKSISLISPYDGIVLEGESTHLFPWEYGLNFILGKSLLFCKDVLGSVGILVGGEIYFPEVSRIFNLIGVKILLTSNITKYFYLSNDKIKSKLLSSSNIFKSTYNESKYKSLQEKNKSKPYYDEVKYRSLQKENISKFSRNKCKNEYLIAPNKYKISSFNPYNDFKYRCGIWREVQQNQIFACESFLVGNLGNDKLEGRASIIGPCEITDIIAIKQIILTLLFFILFSYRN</sequence>
<organism evidence="1">
    <name type="scientific">marine sediment metagenome</name>
    <dbReference type="NCBI Taxonomy" id="412755"/>
    <lineage>
        <taxon>unclassified sequences</taxon>
        <taxon>metagenomes</taxon>
        <taxon>ecological metagenomes</taxon>
    </lineage>
</organism>
<protein>
    <recommendedName>
        <fullName evidence="2">CN hydrolase domain-containing protein</fullName>
    </recommendedName>
</protein>
<accession>X1L6Y2</accession>
<name>X1L6Y2_9ZZZZ</name>
<dbReference type="InterPro" id="IPR036526">
    <property type="entry name" value="C-N_Hydrolase_sf"/>
</dbReference>
<reference evidence="1" key="1">
    <citation type="journal article" date="2014" name="Front. Microbiol.">
        <title>High frequency of phylogenetically diverse reductive dehalogenase-homologous genes in deep subseafloor sedimentary metagenomes.</title>
        <authorList>
            <person name="Kawai M."/>
            <person name="Futagami T."/>
            <person name="Toyoda A."/>
            <person name="Takaki Y."/>
            <person name="Nishi S."/>
            <person name="Hori S."/>
            <person name="Arai W."/>
            <person name="Tsubouchi T."/>
            <person name="Morono Y."/>
            <person name="Uchiyama I."/>
            <person name="Ito T."/>
            <person name="Fujiyama A."/>
            <person name="Inagaki F."/>
            <person name="Takami H."/>
        </authorList>
    </citation>
    <scope>NUCLEOTIDE SEQUENCE</scope>
    <source>
        <strain evidence="1">Expedition CK06-06</strain>
    </source>
</reference>
<gene>
    <name evidence="1" type="ORF">S06H3_05606</name>
</gene>
<proteinExistence type="predicted"/>
<dbReference type="AlphaFoldDB" id="X1L6Y2"/>